<evidence type="ECO:0000313" key="1">
    <source>
        <dbReference type="EMBL" id="MCS0591948.1"/>
    </source>
</evidence>
<name>A0ABT2ACK6_9BURK</name>
<dbReference type="RefSeq" id="WP_258847706.1">
    <property type="nucleotide sequence ID" value="NZ_JANUGX010000033.1"/>
</dbReference>
<proteinExistence type="predicted"/>
<gene>
    <name evidence="1" type="ORF">NX782_22405</name>
</gene>
<comment type="caution">
    <text evidence="1">The sequence shown here is derived from an EMBL/GenBank/DDBJ whole genome shotgun (WGS) entry which is preliminary data.</text>
</comment>
<organism evidence="1 2">
    <name type="scientific">Massilia norwichensis</name>
    <dbReference type="NCBI Taxonomy" id="1442366"/>
    <lineage>
        <taxon>Bacteria</taxon>
        <taxon>Pseudomonadati</taxon>
        <taxon>Pseudomonadota</taxon>
        <taxon>Betaproteobacteria</taxon>
        <taxon>Burkholderiales</taxon>
        <taxon>Oxalobacteraceae</taxon>
        <taxon>Telluria group</taxon>
        <taxon>Massilia</taxon>
    </lineage>
</organism>
<accession>A0ABT2ACK6</accession>
<protein>
    <submittedName>
        <fullName evidence="1">Uncharacterized protein</fullName>
    </submittedName>
</protein>
<dbReference type="Proteomes" id="UP001205560">
    <property type="component" value="Unassembled WGS sequence"/>
</dbReference>
<keyword evidence="2" id="KW-1185">Reference proteome</keyword>
<evidence type="ECO:0000313" key="2">
    <source>
        <dbReference type="Proteomes" id="UP001205560"/>
    </source>
</evidence>
<reference evidence="1 2" key="1">
    <citation type="submission" date="2022-08" db="EMBL/GenBank/DDBJ databases">
        <title>Reclassification of Massilia species as members of the genera Telluria, Duganella, Pseudoduganella, Mokoshia gen. nov. and Zemynaea gen. nov. using orthogonal and non-orthogonal genome-based approaches.</title>
        <authorList>
            <person name="Bowman J.P."/>
        </authorList>
    </citation>
    <scope>NUCLEOTIDE SEQUENCE [LARGE SCALE GENOMIC DNA]</scope>
    <source>
        <strain evidence="1 2">LMG 28164</strain>
    </source>
</reference>
<dbReference type="EMBL" id="JANUGX010000033">
    <property type="protein sequence ID" value="MCS0591948.1"/>
    <property type="molecule type" value="Genomic_DNA"/>
</dbReference>
<sequence>MCAATRTAFVKNVTNDDTSLNGFRSLDPATFRRMTVDFLPRLRQYGATVGYSF</sequence>